<gene>
    <name evidence="3" type="ORF">ABFV83_08060</name>
</gene>
<keyword evidence="1" id="KW-1133">Transmembrane helix</keyword>
<feature type="transmembrane region" description="Helical" evidence="1">
    <location>
        <begin position="328"/>
        <end position="349"/>
    </location>
</feature>
<feature type="transmembrane region" description="Helical" evidence="1">
    <location>
        <begin position="63"/>
        <end position="86"/>
    </location>
</feature>
<evidence type="ECO:0000256" key="1">
    <source>
        <dbReference type="SAM" id="Phobius"/>
    </source>
</evidence>
<dbReference type="RefSeq" id="WP_349948377.1">
    <property type="nucleotide sequence ID" value="NZ_CP157940.1"/>
</dbReference>
<reference evidence="3" key="1">
    <citation type="submission" date="2024-06" db="EMBL/GenBank/DDBJ databases">
        <title>Lacrimispora cavernae sp. nov., a novel anaerobe isolated from bat guano pile inside a cave.</title>
        <authorList>
            <person name="Miller S.L."/>
            <person name="Lu N."/>
            <person name="King J."/>
            <person name="Sankaranarayanan K."/>
            <person name="Lawson P.A."/>
        </authorList>
    </citation>
    <scope>NUCLEOTIDE SEQUENCE</scope>
    <source>
        <strain evidence="3">BS-2</strain>
    </source>
</reference>
<dbReference type="InterPro" id="IPR051599">
    <property type="entry name" value="Cell_Envelope_Assoc"/>
</dbReference>
<feature type="transmembrane region" description="Helical" evidence="1">
    <location>
        <begin position="6"/>
        <end position="24"/>
    </location>
</feature>
<keyword evidence="1" id="KW-0812">Transmembrane</keyword>
<feature type="domain" description="DUF218" evidence="2">
    <location>
        <begin position="174"/>
        <end position="319"/>
    </location>
</feature>
<dbReference type="EMBL" id="CP157940">
    <property type="protein sequence ID" value="XBS55727.1"/>
    <property type="molecule type" value="Genomic_DNA"/>
</dbReference>
<dbReference type="GO" id="GO:0043164">
    <property type="term" value="P:Gram-negative-bacterium-type cell wall biogenesis"/>
    <property type="evidence" value="ECO:0007669"/>
    <property type="project" value="TreeGrafter"/>
</dbReference>
<dbReference type="PANTHER" id="PTHR30336">
    <property type="entry name" value="INNER MEMBRANE PROTEIN, PROBABLE PERMEASE"/>
    <property type="match status" value="1"/>
</dbReference>
<accession>A0AAU7PU81</accession>
<evidence type="ECO:0000313" key="3">
    <source>
        <dbReference type="EMBL" id="XBS55727.1"/>
    </source>
</evidence>
<evidence type="ECO:0000259" key="2">
    <source>
        <dbReference type="Pfam" id="PF02698"/>
    </source>
</evidence>
<dbReference type="GO" id="GO:0000270">
    <property type="term" value="P:peptidoglycan metabolic process"/>
    <property type="evidence" value="ECO:0007669"/>
    <property type="project" value="TreeGrafter"/>
</dbReference>
<dbReference type="PANTHER" id="PTHR30336:SF4">
    <property type="entry name" value="ENVELOPE BIOGENESIS FACTOR ELYC"/>
    <property type="match status" value="1"/>
</dbReference>
<dbReference type="InterPro" id="IPR003848">
    <property type="entry name" value="DUF218"/>
</dbReference>
<keyword evidence="1" id="KW-0472">Membrane</keyword>
<feature type="transmembrane region" description="Helical" evidence="1">
    <location>
        <begin position="33"/>
        <end position="57"/>
    </location>
</feature>
<dbReference type="AlphaFoldDB" id="A0AAU7PU81"/>
<name>A0AAU7PU81_9FIRM</name>
<dbReference type="Pfam" id="PF02698">
    <property type="entry name" value="DUF218"/>
    <property type="match status" value="1"/>
</dbReference>
<protein>
    <submittedName>
        <fullName evidence="3">YdcF family protein</fullName>
    </submittedName>
</protein>
<feature type="transmembrane region" description="Helical" evidence="1">
    <location>
        <begin position="138"/>
        <end position="165"/>
    </location>
</feature>
<dbReference type="InterPro" id="IPR014729">
    <property type="entry name" value="Rossmann-like_a/b/a_fold"/>
</dbReference>
<dbReference type="Gene3D" id="3.40.50.620">
    <property type="entry name" value="HUPs"/>
    <property type="match status" value="1"/>
</dbReference>
<dbReference type="GO" id="GO:0005886">
    <property type="term" value="C:plasma membrane"/>
    <property type="evidence" value="ECO:0007669"/>
    <property type="project" value="TreeGrafter"/>
</dbReference>
<proteinExistence type="predicted"/>
<organism evidence="3">
    <name type="scientific">Lacrimispora sp. BS-2</name>
    <dbReference type="NCBI Taxonomy" id="3151850"/>
    <lineage>
        <taxon>Bacteria</taxon>
        <taxon>Bacillati</taxon>
        <taxon>Bacillota</taxon>
        <taxon>Clostridia</taxon>
        <taxon>Lachnospirales</taxon>
        <taxon>Lachnospiraceae</taxon>
        <taxon>Lacrimispora</taxon>
    </lineage>
</organism>
<feature type="transmembrane region" description="Helical" evidence="1">
    <location>
        <begin position="107"/>
        <end position="126"/>
    </location>
</feature>
<dbReference type="CDD" id="cd06259">
    <property type="entry name" value="YdcF-like"/>
    <property type="match status" value="1"/>
</dbReference>
<sequence>MNYKLIFIIPFVLIAIAGTAWFEWQYHKEKRSLWLGISFLAALLPILGLCVLVLVTFEQFLPVRIVLVVCAVVLAAAILMFPFVLITTMLISGIQLIRKEGFSLSHMLSLGFGVCYIAYLVVWPMLSDIWENDFFNFLYVYLSFVFFFTLSLFAMYTISNFLNLLRNRRKIYRYIIVLGSGLRNGTEVTPLLAGRIQKGIEAYHQNPGSRLVFSGGKGSDEALPEGEAMKYYAIEHGVLEEDILVESQSVNTEENLKFSYQMIQQDAQGEIGNLLVVTNRYHVFRALLLSKHLGILCDGRGSRTKLYFSLNAFVREWIAYLVFWRRKYVVVLGASFFILGAGYLLSWYLQNL</sequence>